<accession>A0A2A2M4D6</accession>
<dbReference type="AlphaFoldDB" id="A0A2A2M4D6"/>
<dbReference type="Proteomes" id="UP000218231">
    <property type="component" value="Unassembled WGS sequence"/>
</dbReference>
<gene>
    <name evidence="1" type="ORF">WR25_17228</name>
</gene>
<sequence length="166" mass="18281">MPSTSAIAACVSAACRRSRRTACPANNLRSATPHSPRHTCATGSQPRALVTLLQHYAPACPCGKVAAGISYAGGHSRSGVRRYDRETRPRAPLLHLPRRQRQHARRQDDALRAIDGDDAQCSRGLDVGRLVLRPIHTLASGADPHARAYHARAMRRRNRERQWQTG</sequence>
<name>A0A2A2M4D6_9BILA</name>
<dbReference type="EMBL" id="LIAE01005663">
    <property type="protein sequence ID" value="PAV93165.1"/>
    <property type="molecule type" value="Genomic_DNA"/>
</dbReference>
<proteinExistence type="predicted"/>
<organism evidence="1 2">
    <name type="scientific">Diploscapter pachys</name>
    <dbReference type="NCBI Taxonomy" id="2018661"/>
    <lineage>
        <taxon>Eukaryota</taxon>
        <taxon>Metazoa</taxon>
        <taxon>Ecdysozoa</taxon>
        <taxon>Nematoda</taxon>
        <taxon>Chromadorea</taxon>
        <taxon>Rhabditida</taxon>
        <taxon>Rhabditina</taxon>
        <taxon>Rhabditomorpha</taxon>
        <taxon>Rhabditoidea</taxon>
        <taxon>Rhabditidae</taxon>
        <taxon>Diploscapter</taxon>
    </lineage>
</organism>
<evidence type="ECO:0000313" key="1">
    <source>
        <dbReference type="EMBL" id="PAV93165.1"/>
    </source>
</evidence>
<comment type="caution">
    <text evidence="1">The sequence shown here is derived from an EMBL/GenBank/DDBJ whole genome shotgun (WGS) entry which is preliminary data.</text>
</comment>
<keyword evidence="2" id="KW-1185">Reference proteome</keyword>
<evidence type="ECO:0000313" key="2">
    <source>
        <dbReference type="Proteomes" id="UP000218231"/>
    </source>
</evidence>
<reference evidence="1 2" key="1">
    <citation type="journal article" date="2017" name="Curr. Biol.">
        <title>Genome architecture and evolution of a unichromosomal asexual nematode.</title>
        <authorList>
            <person name="Fradin H."/>
            <person name="Zegar C."/>
            <person name="Gutwein M."/>
            <person name="Lucas J."/>
            <person name="Kovtun M."/>
            <person name="Corcoran D."/>
            <person name="Baugh L.R."/>
            <person name="Kiontke K."/>
            <person name="Gunsalus K."/>
            <person name="Fitch D.H."/>
            <person name="Piano F."/>
        </authorList>
    </citation>
    <scope>NUCLEOTIDE SEQUENCE [LARGE SCALE GENOMIC DNA]</scope>
    <source>
        <strain evidence="1">PF1309</strain>
    </source>
</reference>
<protein>
    <submittedName>
        <fullName evidence="1">Uncharacterized protein</fullName>
    </submittedName>
</protein>